<dbReference type="Proteomes" id="UP000193427">
    <property type="component" value="Chromosome"/>
</dbReference>
<feature type="region of interest" description="Disordered" evidence="1">
    <location>
        <begin position="269"/>
        <end position="289"/>
    </location>
</feature>
<evidence type="ECO:0000313" key="2">
    <source>
        <dbReference type="EMBL" id="ARN23467.1"/>
    </source>
</evidence>
<dbReference type="EMBL" id="CP015118">
    <property type="protein sequence ID" value="ARN23467.1"/>
    <property type="molecule type" value="Genomic_DNA"/>
</dbReference>
<dbReference type="OrthoDB" id="5523335at2"/>
<evidence type="ECO:0000313" key="3">
    <source>
        <dbReference type="Proteomes" id="UP000193427"/>
    </source>
</evidence>
<name>A0A1W6LGZ3_9BURK</name>
<organism evidence="2 3">
    <name type="scientific">Piscinibacter gummiphilus</name>
    <dbReference type="NCBI Taxonomy" id="946333"/>
    <lineage>
        <taxon>Bacteria</taxon>
        <taxon>Pseudomonadati</taxon>
        <taxon>Pseudomonadota</taxon>
        <taxon>Betaproteobacteria</taxon>
        <taxon>Burkholderiales</taxon>
        <taxon>Sphaerotilaceae</taxon>
        <taxon>Piscinibacter</taxon>
    </lineage>
</organism>
<reference evidence="2 3" key="1">
    <citation type="submission" date="2016-04" db="EMBL/GenBank/DDBJ databases">
        <title>Complete genome sequence of natural rubber-degrading, novel Gram-negative bacterium, Rhizobacter gummiphilus strain NS21.</title>
        <authorList>
            <person name="Tabata M."/>
            <person name="Kasai D."/>
            <person name="Fukuda M."/>
        </authorList>
    </citation>
    <scope>NUCLEOTIDE SEQUENCE [LARGE SCALE GENOMIC DNA]</scope>
    <source>
        <strain evidence="2 3">NS21</strain>
    </source>
</reference>
<feature type="region of interest" description="Disordered" evidence="1">
    <location>
        <begin position="324"/>
        <end position="352"/>
    </location>
</feature>
<gene>
    <name evidence="2" type="ORF">A4W93_28190</name>
</gene>
<dbReference type="AlphaFoldDB" id="A0A1W6LGZ3"/>
<dbReference type="KEGG" id="rgu:A4W93_28190"/>
<dbReference type="Pfam" id="PF03993">
    <property type="entry name" value="DUF349"/>
    <property type="match status" value="2"/>
</dbReference>
<dbReference type="STRING" id="946333.A4W93_28190"/>
<proteinExistence type="predicted"/>
<dbReference type="InterPro" id="IPR007139">
    <property type="entry name" value="DUF349"/>
</dbReference>
<accession>A0A1W6LGZ3</accession>
<protein>
    <submittedName>
        <fullName evidence="2">Uncharacterized protein</fullName>
    </submittedName>
</protein>
<feature type="compositionally biased region" description="Low complexity" evidence="1">
    <location>
        <begin position="269"/>
        <end position="287"/>
    </location>
</feature>
<sequence>MLNWIFKKKTAAEQAPVRPSPAPAPVAAPAETAAAREARLAEWAARLGQASGDDAALLALAREDGAPVDIKVAAIEALAGEAALKDAEREFRTHDRRVYRLAKQRLAAAVATRSAREAAAALLASAEGLAQEAVIPANRLVALDRDWKALDASLLAPESIARFGTLTTQLTALMHDRAEREAAVTRWTAGAREAVARLQTVSLAVAQGAETQSVLTAAAEAAAALQAGVPQGHDDPALVEALGGGRLTAAQIETRLALLAQFEAPVAEPAPPADVAAEPPGEGAPEPVKADPVALATDRWRTQPPIGDDRVAQALEQRFAVWRRSQGGAPAAPAPEKKKDKPPRPKPAAPDPEAIARADTLLAQAETALAEGHLAEAHQQLTALDDLVSPAQRGRLQGLWAEHGRLKGWQQWGGARARDDLVAEAEALATATEVPDAKIAPRQQADTIDALRKRWKELDRTGGPSSQPLWQRFDAALKTAYGPVAAALAKVDAERQANLAAREALLAVLEATPAAEETGWREQVRALDTFQTAWRKLGPVEHTVPHKSREALVARWRAALARIEVPLEAARKEAERGRESLIARAQALAAEGASGQGRDLVPRVRDLQAEWQEHAKSVPLSRGAENSLWTRFKAGTDAVFAQREAVFNARDEVLRANLMAREALVERLAALTADTPAAELKRTLSEVDAQWRQAGDVPRQDVPRIDVAWRNAREIAQSHLAASAQRKWQVTVESVLARHALCEQRERDGASPALDEAWSAQPAVPTLWERALADRWASSAAPVDADTVDQWLLQVEMALDMPSPEAFQAARREWKLRAMKAALESRQSAAEGTVGADDGFARLLGQSGLAPVQRERFDAIVAVLRTRPR</sequence>
<evidence type="ECO:0000256" key="1">
    <source>
        <dbReference type="SAM" id="MobiDB-lite"/>
    </source>
</evidence>
<dbReference type="RefSeq" id="WP_085753789.1">
    <property type="nucleotide sequence ID" value="NZ_BSPR01000017.1"/>
</dbReference>
<keyword evidence="3" id="KW-1185">Reference proteome</keyword>